<sequence length="302" mass="31970">MNRIELHCHLDGAVRAATVADLAAQQGLPSPGPVVAPADCGNLMTYLSYLDPVLEVLQTPEALQRVARELVHDWHADGVGYGEARFAPQLHGRRGLSLDDAVEAVAAGLAEGSADTGVHCGLLLCCLRQQSPDISEQVVDTAIRHRVTGVDLAGDESKSGAPHLAAFEAAHAAGLAVTIHAGEAAGPASVWEALDVLGAARIGHGVRSASDPALLERLRRDRIALEVCPLSNVHTGAVASLTEHPVDRLLAEDIAVTISTDCRTTSQTTLTREFATLTEEFGWTDDHERRCQDNAREAAFAL</sequence>
<proteinExistence type="inferred from homology"/>
<protein>
    <recommendedName>
        <fullName evidence="3">adenosine deaminase</fullName>
        <ecNumber evidence="3">3.5.4.4</ecNumber>
    </recommendedName>
</protein>
<evidence type="ECO:0000313" key="9">
    <source>
        <dbReference type="Proteomes" id="UP000183376"/>
    </source>
</evidence>
<keyword evidence="6" id="KW-0862">Zinc</keyword>
<dbReference type="EC" id="3.5.4.4" evidence="3"/>
<dbReference type="Pfam" id="PF00962">
    <property type="entry name" value="A_deaminase"/>
    <property type="match status" value="1"/>
</dbReference>
<dbReference type="GO" id="GO:0006154">
    <property type="term" value="P:adenosine catabolic process"/>
    <property type="evidence" value="ECO:0007669"/>
    <property type="project" value="TreeGrafter"/>
</dbReference>
<dbReference type="PANTHER" id="PTHR11409:SF43">
    <property type="entry name" value="ADENOSINE DEAMINASE"/>
    <property type="match status" value="1"/>
</dbReference>
<dbReference type="AlphaFoldDB" id="A0A1G9VN85"/>
<dbReference type="Gene3D" id="3.20.20.140">
    <property type="entry name" value="Metal-dependent hydrolases"/>
    <property type="match status" value="1"/>
</dbReference>
<reference evidence="8 9" key="1">
    <citation type="submission" date="2016-10" db="EMBL/GenBank/DDBJ databases">
        <authorList>
            <person name="de Groot N.N."/>
        </authorList>
    </citation>
    <scope>NUCLEOTIDE SEQUENCE [LARGE SCALE GENOMIC DNA]</scope>
    <source>
        <strain evidence="8 9">DSM 44149</strain>
    </source>
</reference>
<evidence type="ECO:0000256" key="2">
    <source>
        <dbReference type="ARBA" id="ARBA00006676"/>
    </source>
</evidence>
<dbReference type="eggNOG" id="COG1816">
    <property type="taxonomic scope" value="Bacteria"/>
</dbReference>
<evidence type="ECO:0000256" key="6">
    <source>
        <dbReference type="ARBA" id="ARBA00022833"/>
    </source>
</evidence>
<dbReference type="SUPFAM" id="SSF51556">
    <property type="entry name" value="Metallo-dependent hydrolases"/>
    <property type="match status" value="1"/>
</dbReference>
<dbReference type="EMBL" id="LT629701">
    <property type="protein sequence ID" value="SDM73654.1"/>
    <property type="molecule type" value="Genomic_DNA"/>
</dbReference>
<dbReference type="OrthoDB" id="105475at2"/>
<evidence type="ECO:0000313" key="8">
    <source>
        <dbReference type="EMBL" id="SDM73654.1"/>
    </source>
</evidence>
<dbReference type="RefSeq" id="WP_030429392.1">
    <property type="nucleotide sequence ID" value="NZ_JOEF01000007.1"/>
</dbReference>
<dbReference type="Proteomes" id="UP000183376">
    <property type="component" value="Chromosome I"/>
</dbReference>
<evidence type="ECO:0000256" key="1">
    <source>
        <dbReference type="ARBA" id="ARBA00001947"/>
    </source>
</evidence>
<dbReference type="InterPro" id="IPR032466">
    <property type="entry name" value="Metal_Hydrolase"/>
</dbReference>
<keyword evidence="5" id="KW-0378">Hydrolase</keyword>
<dbReference type="GO" id="GO:0004000">
    <property type="term" value="F:adenosine deaminase activity"/>
    <property type="evidence" value="ECO:0007669"/>
    <property type="project" value="TreeGrafter"/>
</dbReference>
<accession>A0A1G9VN85</accession>
<comment type="cofactor">
    <cofactor evidence="1">
        <name>Zn(2+)</name>
        <dbReference type="ChEBI" id="CHEBI:29105"/>
    </cofactor>
</comment>
<dbReference type="STRING" id="211114.SAMN04489726_3136"/>
<evidence type="ECO:0000256" key="3">
    <source>
        <dbReference type="ARBA" id="ARBA00012784"/>
    </source>
</evidence>
<evidence type="ECO:0000256" key="4">
    <source>
        <dbReference type="ARBA" id="ARBA00022723"/>
    </source>
</evidence>
<dbReference type="InterPro" id="IPR006330">
    <property type="entry name" value="Ado/ade_deaminase"/>
</dbReference>
<dbReference type="GO" id="GO:0043103">
    <property type="term" value="P:hypoxanthine salvage"/>
    <property type="evidence" value="ECO:0007669"/>
    <property type="project" value="TreeGrafter"/>
</dbReference>
<comment type="similarity">
    <text evidence="2">Belongs to the metallo-dependent hydrolases superfamily. Adenosine and AMP deaminases family.</text>
</comment>
<gene>
    <name evidence="8" type="ORF">SAMN04489726_3136</name>
</gene>
<feature type="domain" description="Adenosine deaminase" evidence="7">
    <location>
        <begin position="4"/>
        <end position="301"/>
    </location>
</feature>
<evidence type="ECO:0000259" key="7">
    <source>
        <dbReference type="Pfam" id="PF00962"/>
    </source>
</evidence>
<organism evidence="8 9">
    <name type="scientific">Allokutzneria albata</name>
    <name type="common">Kibdelosporangium albatum</name>
    <dbReference type="NCBI Taxonomy" id="211114"/>
    <lineage>
        <taxon>Bacteria</taxon>
        <taxon>Bacillati</taxon>
        <taxon>Actinomycetota</taxon>
        <taxon>Actinomycetes</taxon>
        <taxon>Pseudonocardiales</taxon>
        <taxon>Pseudonocardiaceae</taxon>
        <taxon>Allokutzneria</taxon>
    </lineage>
</organism>
<keyword evidence="4" id="KW-0479">Metal-binding</keyword>
<dbReference type="GO" id="GO:0046872">
    <property type="term" value="F:metal ion binding"/>
    <property type="evidence" value="ECO:0007669"/>
    <property type="project" value="UniProtKB-KW"/>
</dbReference>
<name>A0A1G9VN85_ALLAB</name>
<dbReference type="PANTHER" id="PTHR11409">
    <property type="entry name" value="ADENOSINE DEAMINASE"/>
    <property type="match status" value="1"/>
</dbReference>
<dbReference type="GO" id="GO:0046103">
    <property type="term" value="P:inosine biosynthetic process"/>
    <property type="evidence" value="ECO:0007669"/>
    <property type="project" value="TreeGrafter"/>
</dbReference>
<dbReference type="NCBIfam" id="TIGR01430">
    <property type="entry name" value="aden_deam"/>
    <property type="match status" value="1"/>
</dbReference>
<keyword evidence="9" id="KW-1185">Reference proteome</keyword>
<evidence type="ECO:0000256" key="5">
    <source>
        <dbReference type="ARBA" id="ARBA00022801"/>
    </source>
</evidence>
<dbReference type="InterPro" id="IPR001365">
    <property type="entry name" value="A_deaminase_dom"/>
</dbReference>
<dbReference type="GO" id="GO:0005829">
    <property type="term" value="C:cytosol"/>
    <property type="evidence" value="ECO:0007669"/>
    <property type="project" value="TreeGrafter"/>
</dbReference>